<feature type="transmembrane region" description="Helical" evidence="7">
    <location>
        <begin position="283"/>
        <end position="302"/>
    </location>
</feature>
<dbReference type="Proteomes" id="UP000322499">
    <property type="component" value="Unassembled WGS sequence"/>
</dbReference>
<feature type="transmembrane region" description="Helical" evidence="7">
    <location>
        <begin position="309"/>
        <end position="328"/>
    </location>
</feature>
<dbReference type="EMBL" id="VNHW01000006">
    <property type="protein sequence ID" value="TYP87588.1"/>
    <property type="molecule type" value="Genomic_DNA"/>
</dbReference>
<comment type="caution">
    <text evidence="8">The sequence shown here is derived from an EMBL/GenBank/DDBJ whole genome shotgun (WGS) entry which is preliminary data.</text>
</comment>
<dbReference type="Pfam" id="PF02653">
    <property type="entry name" value="BPD_transp_2"/>
    <property type="match status" value="1"/>
</dbReference>
<proteinExistence type="predicted"/>
<feature type="transmembrane region" description="Helical" evidence="7">
    <location>
        <begin position="256"/>
        <end position="277"/>
    </location>
</feature>
<name>A0A5S5CX59_9ACTN</name>
<reference evidence="8 9" key="1">
    <citation type="submission" date="2019-07" db="EMBL/GenBank/DDBJ databases">
        <title>Genomic Encyclopedia of Archaeal and Bacterial Type Strains, Phase II (KMG-II): from individual species to whole genera.</title>
        <authorList>
            <person name="Goeker M."/>
        </authorList>
    </citation>
    <scope>NUCLEOTIDE SEQUENCE [LARGE SCALE GENOMIC DNA]</scope>
    <source>
        <strain evidence="8 9">DSM 46842</strain>
    </source>
</reference>
<dbReference type="GO" id="GO:0005886">
    <property type="term" value="C:plasma membrane"/>
    <property type="evidence" value="ECO:0007669"/>
    <property type="project" value="UniProtKB-SubCell"/>
</dbReference>
<dbReference type="PANTHER" id="PTHR32196">
    <property type="entry name" value="ABC TRANSPORTER PERMEASE PROTEIN YPHD-RELATED-RELATED"/>
    <property type="match status" value="1"/>
</dbReference>
<dbReference type="InterPro" id="IPR001851">
    <property type="entry name" value="ABC_transp_permease"/>
</dbReference>
<evidence type="ECO:0000256" key="2">
    <source>
        <dbReference type="ARBA" id="ARBA00022475"/>
    </source>
</evidence>
<keyword evidence="3 7" id="KW-0812">Transmembrane</keyword>
<feature type="transmembrane region" description="Helical" evidence="7">
    <location>
        <begin position="168"/>
        <end position="191"/>
    </location>
</feature>
<feature type="region of interest" description="Disordered" evidence="6">
    <location>
        <begin position="1"/>
        <end position="45"/>
    </location>
</feature>
<evidence type="ECO:0000256" key="4">
    <source>
        <dbReference type="ARBA" id="ARBA00022989"/>
    </source>
</evidence>
<evidence type="ECO:0000256" key="5">
    <source>
        <dbReference type="ARBA" id="ARBA00023136"/>
    </source>
</evidence>
<evidence type="ECO:0000256" key="6">
    <source>
        <dbReference type="SAM" id="MobiDB-lite"/>
    </source>
</evidence>
<dbReference type="AlphaFoldDB" id="A0A5S5CX59"/>
<feature type="transmembrane region" description="Helical" evidence="7">
    <location>
        <begin position="203"/>
        <end position="223"/>
    </location>
</feature>
<dbReference type="GO" id="GO:0022857">
    <property type="term" value="F:transmembrane transporter activity"/>
    <property type="evidence" value="ECO:0007669"/>
    <property type="project" value="InterPro"/>
</dbReference>
<evidence type="ECO:0000256" key="7">
    <source>
        <dbReference type="SAM" id="Phobius"/>
    </source>
</evidence>
<evidence type="ECO:0000313" key="9">
    <source>
        <dbReference type="Proteomes" id="UP000322499"/>
    </source>
</evidence>
<keyword evidence="5 7" id="KW-0472">Membrane</keyword>
<feature type="transmembrane region" description="Helical" evidence="7">
    <location>
        <begin position="134"/>
        <end position="156"/>
    </location>
</feature>
<feature type="transmembrane region" description="Helical" evidence="7">
    <location>
        <begin position="51"/>
        <end position="71"/>
    </location>
</feature>
<organism evidence="8 9">
    <name type="scientific">Blastococcus xanthinilyticus</name>
    <dbReference type="NCBI Taxonomy" id="1564164"/>
    <lineage>
        <taxon>Bacteria</taxon>
        <taxon>Bacillati</taxon>
        <taxon>Actinomycetota</taxon>
        <taxon>Actinomycetes</taxon>
        <taxon>Geodermatophilales</taxon>
        <taxon>Geodermatophilaceae</taxon>
        <taxon>Blastococcus</taxon>
    </lineage>
</organism>
<dbReference type="PANTHER" id="PTHR32196:SF63">
    <property type="entry name" value="INNER MEMBRANE ABC TRANSPORTER PERMEASE PROTEIN YJFF"/>
    <property type="match status" value="1"/>
</dbReference>
<dbReference type="CDD" id="cd06579">
    <property type="entry name" value="TM_PBP1_transp_AraH_like"/>
    <property type="match status" value="1"/>
</dbReference>
<feature type="transmembrane region" description="Helical" evidence="7">
    <location>
        <begin position="334"/>
        <end position="355"/>
    </location>
</feature>
<evidence type="ECO:0000256" key="1">
    <source>
        <dbReference type="ARBA" id="ARBA00004651"/>
    </source>
</evidence>
<keyword evidence="9" id="KW-1185">Reference proteome</keyword>
<feature type="compositionally biased region" description="Low complexity" evidence="6">
    <location>
        <begin position="16"/>
        <end position="25"/>
    </location>
</feature>
<protein>
    <submittedName>
        <fullName evidence="8">Ribose transport system permease protein</fullName>
    </submittedName>
</protein>
<keyword evidence="2" id="KW-1003">Cell membrane</keyword>
<keyword evidence="4 7" id="KW-1133">Transmembrane helix</keyword>
<feature type="transmembrane region" description="Helical" evidence="7">
    <location>
        <begin position="83"/>
        <end position="103"/>
    </location>
</feature>
<comment type="subcellular location">
    <subcellularLocation>
        <location evidence="1">Cell membrane</location>
        <topology evidence="1">Multi-pass membrane protein</topology>
    </subcellularLocation>
</comment>
<evidence type="ECO:0000313" key="8">
    <source>
        <dbReference type="EMBL" id="TYP87588.1"/>
    </source>
</evidence>
<evidence type="ECO:0000256" key="3">
    <source>
        <dbReference type="ARBA" id="ARBA00022692"/>
    </source>
</evidence>
<sequence length="363" mass="36225">MAGDTTPHAPTRSLEPAPLADAPAPGAGGGNGDAPGTTSGRARATRSADVVQTRASLIALAVLVVVFAAISPQFRTVGNLQQIIDAAAVLAVLATGITFVLLLGAIDLSLPGVIGACAMTVSLLVANSRNTQDLGLLGIGLTILLGAGFGLLSGVLSTRLRIPTFMTTLGMSAIGLGIATILFAGVRPVVLDEGLGAWAAHRIGGFTVMSLLAVAAVALGWAIQRWTRIGRYAAAIGGAEDIVLLSGVPVARYKTLAFGVAGAFYGLGAVMLTARLGSGVVEAGAGTDFAAITAAVIGGTLLSGGRGGVLQSMIGVLALTVLANGLILTGVSPYVQQAVQGVIVVLAVAVATWPVRRRLGVVK</sequence>
<accession>A0A5S5CX59</accession>
<gene>
    <name evidence="8" type="ORF">BD833_106179</name>
</gene>